<feature type="region of interest" description="Disordered" evidence="10">
    <location>
        <begin position="2170"/>
        <end position="2245"/>
    </location>
</feature>
<evidence type="ECO:0000259" key="12">
    <source>
        <dbReference type="PROSITE" id="PS50021"/>
    </source>
</evidence>
<dbReference type="CDD" id="cd10571">
    <property type="entry name" value="PH_beta_spectrin"/>
    <property type="match status" value="1"/>
</dbReference>
<dbReference type="PROSITE" id="PS00020">
    <property type="entry name" value="ACTININ_2"/>
    <property type="match status" value="1"/>
</dbReference>
<keyword evidence="6" id="KW-0007">Acetylation</keyword>
<dbReference type="SUPFAM" id="SSF46966">
    <property type="entry name" value="Spectrin repeat"/>
    <property type="match status" value="15"/>
</dbReference>
<dbReference type="FunFam" id="1.20.58.60:FF:000059">
    <property type="entry name" value="Spectrin beta chain"/>
    <property type="match status" value="1"/>
</dbReference>
<dbReference type="FunFam" id="1.20.58.60:FF:000019">
    <property type="entry name" value="Spectrin beta chain"/>
    <property type="match status" value="1"/>
</dbReference>
<dbReference type="FunFam" id="1.20.58.60:FF:000033">
    <property type="entry name" value="Spectrin beta chain"/>
    <property type="match status" value="1"/>
</dbReference>
<dbReference type="PIRSF" id="PIRSF002297">
    <property type="entry name" value="Spectrin_beta_subunit"/>
    <property type="match status" value="1"/>
</dbReference>
<dbReference type="SMART" id="SM00233">
    <property type="entry name" value="PH"/>
    <property type="match status" value="1"/>
</dbReference>
<dbReference type="InterPro" id="IPR018159">
    <property type="entry name" value="Spectrin/alpha-actinin"/>
</dbReference>
<feature type="coiled-coil region" evidence="9">
    <location>
        <begin position="1892"/>
        <end position="1919"/>
    </location>
</feature>
<sequence length="2400" mass="272487">TMTSANDYEQLELQQQYSRINVRWDASDDELDNDNSSARLFERSRIKALADEREAVQKKTFTKWVNSHLARVTCRISDLYMDLRDGRVLIKLLEVLSGELLPKPTKGRMRIHCLENVDKALQFLKEQRVHLENMGSHDIVDGNHRLVLGLIWTIILRFQIQDIIVHTQEGRETRSARDALLLWCQMKTAGYPHVNVTNFTSSWKDGLAFNALIHRHRPELVDFQNLTKSNARHNLEHAFSVAERHLGITPLLDPEDVFTENPDEKSIITYVVAFYHYFSKMKVLEVEGRRLGKVGERHWGVGGFCQGAGALRSPPALPQVIEHAKETERMIEGYGGLASDLLTWIEQTIASLNSRSFANSLAGVQHQLQAFSTYRTVEKPPKFQEKGNLEVLLFTIQSRMRANNQRVYTPHEGRLVSDINRAWEQLEKAEHERELALRTELIRQEKLEQLARRFDRKAAMREAWLSENQRLVAQVRPGTPTPGTGAPRQSLTTAFVLGQDNFGQDLPAVEAAKKKHEAIETDTAAYKERVQAIEAVARELEVEGYHDIQRINARKDNILRLWEQLLELLAARRQRLEMNLTLQHLFQEMLHSIDWMDEVKVQLASPESGKHLLEAEELLQTHRLLEGDMALQAEKTRAISAAALRFADVEGYRPCDPKVIRDRVSHLELCRRELQVLAARRRALLEQSRSLWTCLWELDEAEGWIKEQEQLYSSLDFGKDLPGVLLLQRRHATFEAELRSRGSRLERALAAGEGLVAAGRAAGQLRERGAAVRALWAQLEELAAFRRRGLQEAEGFFQFQVDMEELAEGLQDARRRAAAEELGQDESRTRALLRQHQELLEEMAAAQEQLDGLAQRAEGFPPELRAGPEAQNRLAALRELHAEAAALAEQRSRQLQDALNLYTVFGESDACHLWMGSKETWLQQLEVPQALEDLDVAQHRLDGLEQEMAAVASQIAAVNQAADGLLASGHPRSPQVRQCREQLNERWDRFRELVSQRRRAVGSALRLLNYCLECEETRQWLQSKARAVEATAELGRDLAGILATQRKLYGIERELAVAEDRLATLRSQAECLAEERPEVAGEVAKRLAAAVAAWDELQVALAERATSLGEAGQLRSFLQDLDDFQAWLFGAQKAVAAADEVPASLAEAEELLQRHEAARQDVEEHAATFATLVEAGERVVGEQEDPQYEGLRQRLRGVEAGWAALGRMAEARHRFLGQCHGFQEFLRDAKQAEILLTHQEYTLAHLELPTTLEGSAAALRRFQDFCAGMESSAKKVPQAVAGGNKLAAEENIFAEKIAEKCQALQERHGAVTAKAEEAAGLLQDNHELQTFLQSCQELDAWVEEKMLMAQDASYGEARGLHGKWQKHQAFMAELASNQGWLEKIETEGKDLASRKPQYSVVVVQWLDELRGRWDRLRATAEEKGRQLFEANRLALYAQSYGELESWLGRAEEELRAAEQAKDLTATKLLLKRLTRLEEQVRAWMKELEELRWQGPAPAGGVQDADEHEQRLRQRCLNLLEPLERKRKELETAKAMYQLGRDLEDEMLWVQERLPLVRSTEHGTDLPSVQRLAKRNETLQKELAGHAPRLAEVLSRGEAAASGDEPSPELEARVRELQGLWETLQAEAAARHRRLWEAGEAQQYYLDANEAEAWVSEQELFMGAEEKPKDEESALVMLKRHVRQQRSIEDYGQTIKELAGRAQQLLSAGHPEGEQIIRLQGQVDKHYAGLKEAAEERRRRLENMSHLFQLKREVEDLEQWIAERDVVASSQEMGQDLDHVTLLRDKFREFARETGSVGQERVDRVNLAIEDLIDAGHAEAATMAEWKDGLNESWADLLELIDTRMQLLAASYDLHKYFYDGAELLALIATRRQELPQDLGEDAGTVEAFHRMHSAFERDLQLLETQVQQFRETAACLQTAYAGEKAAGIQEQEQEVARALRALLEACSGRRARLVDTADKHRFFGMARDLLSWMESTVRQIETQEKPRYSCTRWVSSAVCWDPAPMSPLTLASVSRDVSSVELLMKYHQGIRAEVDARSKSFATCVELGKKLLHRKHQDSPEIKAKLVELVEKRKAMMETWEQRWDRLRLLLEVCQFSRDASVAESWLMAQEPYLASSDYGQTVDAVEKLLKRHEAFEKSSATWEERIAALRKLTTLELLGGRTLREGLARDEATRTQAPDYHLDLDGELEAGSEEEEEEKRKGMSTRDTSPPTTDGPEPVSDEEPALPSPWPPREEPEEPATLPARTCSIQLEGYLGRKHDLEAATKRASNRSWSTRYCVLRGGQLAFFKDAKSRALGLPCHGEEPLGLRDALCEVAAGYKKKKHVFKLRLSNGSEWLFHGKDEEELQAWLQGLSTAITECRSSRGKTQSLPLSLPPAPPEPPLPRKDKEKRFSFFPKKK</sequence>
<dbReference type="SUPFAM" id="SSF50729">
    <property type="entry name" value="PH domain-like"/>
    <property type="match status" value="1"/>
</dbReference>
<dbReference type="GO" id="GO:0005200">
    <property type="term" value="F:structural constituent of cytoskeleton"/>
    <property type="evidence" value="ECO:0007669"/>
    <property type="project" value="InterPro"/>
</dbReference>
<dbReference type="Gene3D" id="1.20.58.60">
    <property type="match status" value="12"/>
</dbReference>
<dbReference type="FunFam" id="1.20.58.60:FF:000172">
    <property type="entry name" value="Spectrin beta chain"/>
    <property type="match status" value="1"/>
</dbReference>
<dbReference type="CDD" id="cd21319">
    <property type="entry name" value="CH_SPTB_rpt2"/>
    <property type="match status" value="1"/>
</dbReference>
<evidence type="ECO:0000256" key="6">
    <source>
        <dbReference type="ARBA" id="ARBA00022990"/>
    </source>
</evidence>
<dbReference type="GO" id="GO:0005543">
    <property type="term" value="F:phospholipid binding"/>
    <property type="evidence" value="ECO:0007669"/>
    <property type="project" value="InterPro"/>
</dbReference>
<dbReference type="Pfam" id="PF00435">
    <property type="entry name" value="Spectrin"/>
    <property type="match status" value="16"/>
</dbReference>
<gene>
    <name evidence="13" type="primary">Sptb</name>
    <name evidence="13" type="ORF">HERCAC_R07052</name>
</gene>
<dbReference type="GO" id="GO:0003779">
    <property type="term" value="F:actin binding"/>
    <property type="evidence" value="ECO:0007669"/>
    <property type="project" value="UniProtKB-KW"/>
</dbReference>
<keyword evidence="3" id="KW-0117">Actin capping</keyword>
<feature type="compositionally biased region" description="Pro residues" evidence="10">
    <location>
        <begin position="2374"/>
        <end position="2383"/>
    </location>
</feature>
<feature type="coiled-coil region" evidence="9">
    <location>
        <begin position="829"/>
        <end position="897"/>
    </location>
</feature>
<comment type="subcellular location">
    <subcellularLocation>
        <location evidence="1">Cytoplasm</location>
        <location evidence="1">Cytoskeleton</location>
    </subcellularLocation>
</comment>
<dbReference type="InterPro" id="IPR041681">
    <property type="entry name" value="PH_9"/>
</dbReference>
<accession>A0A7L0H3A6</accession>
<evidence type="ECO:0000256" key="3">
    <source>
        <dbReference type="ARBA" id="ARBA00022467"/>
    </source>
</evidence>
<dbReference type="PROSITE" id="PS00019">
    <property type="entry name" value="ACTININ_1"/>
    <property type="match status" value="1"/>
</dbReference>
<feature type="coiled-coil region" evidence="9">
    <location>
        <begin position="1048"/>
        <end position="1075"/>
    </location>
</feature>
<dbReference type="GO" id="GO:0008091">
    <property type="term" value="C:spectrin"/>
    <property type="evidence" value="ECO:0007669"/>
    <property type="project" value="InterPro"/>
</dbReference>
<evidence type="ECO:0000256" key="2">
    <source>
        <dbReference type="ARBA" id="ARBA00006826"/>
    </source>
</evidence>
<dbReference type="Gene3D" id="2.30.29.30">
    <property type="entry name" value="Pleckstrin-homology domain (PH domain)/Phosphotyrosine-binding domain (PTB)"/>
    <property type="match status" value="1"/>
</dbReference>
<dbReference type="CDD" id="cd21317">
    <property type="entry name" value="CH_SPTBN2_rpt1"/>
    <property type="match status" value="1"/>
</dbReference>
<dbReference type="GO" id="GO:0016020">
    <property type="term" value="C:membrane"/>
    <property type="evidence" value="ECO:0007669"/>
    <property type="project" value="UniProtKB-ARBA"/>
</dbReference>
<feature type="non-terminal residue" evidence="13">
    <location>
        <position position="1"/>
    </location>
</feature>
<feature type="compositionally biased region" description="Acidic residues" evidence="10">
    <location>
        <begin position="2186"/>
        <end position="2198"/>
    </location>
</feature>
<dbReference type="InterPro" id="IPR016343">
    <property type="entry name" value="Spectrin_bsu"/>
</dbReference>
<evidence type="ECO:0000256" key="8">
    <source>
        <dbReference type="ARBA" id="ARBA00023212"/>
    </source>
</evidence>
<evidence type="ECO:0000256" key="4">
    <source>
        <dbReference type="ARBA" id="ARBA00022490"/>
    </source>
</evidence>
<dbReference type="CDD" id="cd00176">
    <property type="entry name" value="SPEC"/>
    <property type="match status" value="8"/>
</dbReference>
<evidence type="ECO:0000256" key="10">
    <source>
        <dbReference type="SAM" id="MobiDB-lite"/>
    </source>
</evidence>
<dbReference type="InterPro" id="IPR001849">
    <property type="entry name" value="PH_domain"/>
</dbReference>
<dbReference type="InterPro" id="IPR036872">
    <property type="entry name" value="CH_dom_sf"/>
</dbReference>
<dbReference type="FunFam" id="1.10.418.10:FF:000003">
    <property type="entry name" value="Spectrin beta chain"/>
    <property type="match status" value="1"/>
</dbReference>
<dbReference type="InterPro" id="IPR002017">
    <property type="entry name" value="Spectrin_repeat"/>
</dbReference>
<evidence type="ECO:0000259" key="11">
    <source>
        <dbReference type="PROSITE" id="PS50003"/>
    </source>
</evidence>
<dbReference type="SMART" id="SM00033">
    <property type="entry name" value="CH"/>
    <property type="match status" value="2"/>
</dbReference>
<keyword evidence="9" id="KW-0175">Coiled coil</keyword>
<dbReference type="InterPro" id="IPR001605">
    <property type="entry name" value="PH_dom-spectrin-type"/>
</dbReference>
<evidence type="ECO:0000313" key="13">
    <source>
        <dbReference type="EMBL" id="NXK14776.1"/>
    </source>
</evidence>
<feature type="domain" description="Calponin-homology (CH)" evidence="12">
    <location>
        <begin position="174"/>
        <end position="279"/>
    </location>
</feature>
<organism evidence="13 14">
    <name type="scientific">Herpetotheres cachinnans</name>
    <name type="common">Laughing falcon</name>
    <name type="synonym">Falco cachinnans</name>
    <dbReference type="NCBI Taxonomy" id="56343"/>
    <lineage>
        <taxon>Eukaryota</taxon>
        <taxon>Metazoa</taxon>
        <taxon>Chordata</taxon>
        <taxon>Craniata</taxon>
        <taxon>Vertebrata</taxon>
        <taxon>Euteleostomi</taxon>
        <taxon>Archelosauria</taxon>
        <taxon>Archosauria</taxon>
        <taxon>Dinosauria</taxon>
        <taxon>Saurischia</taxon>
        <taxon>Theropoda</taxon>
        <taxon>Coelurosauria</taxon>
        <taxon>Aves</taxon>
        <taxon>Neognathae</taxon>
        <taxon>Neoaves</taxon>
        <taxon>Telluraves</taxon>
        <taxon>Australaves</taxon>
        <taxon>Falconiformes</taxon>
        <taxon>Falconidae</taxon>
        <taxon>Herpetotheres</taxon>
    </lineage>
</organism>
<feature type="coiled-coil region" evidence="9">
    <location>
        <begin position="927"/>
        <end position="961"/>
    </location>
</feature>
<dbReference type="InterPro" id="IPR001589">
    <property type="entry name" value="Actinin_actin-bd_CS"/>
</dbReference>
<evidence type="ECO:0000256" key="1">
    <source>
        <dbReference type="ARBA" id="ARBA00004245"/>
    </source>
</evidence>
<dbReference type="Gene3D" id="1.10.418.10">
    <property type="entry name" value="Calponin-like domain"/>
    <property type="match status" value="2"/>
</dbReference>
<proteinExistence type="inferred from homology"/>
<comment type="caution">
    <text evidence="13">The sequence shown here is derived from an EMBL/GenBank/DDBJ whole genome shotgun (WGS) entry which is preliminary data.</text>
</comment>
<feature type="compositionally biased region" description="Basic and acidic residues" evidence="10">
    <location>
        <begin position="2384"/>
        <end position="2393"/>
    </location>
</feature>
<feature type="domain" description="Calponin-homology (CH)" evidence="12">
    <location>
        <begin position="55"/>
        <end position="159"/>
    </location>
</feature>
<feature type="region of interest" description="Disordered" evidence="10">
    <location>
        <begin position="2363"/>
        <end position="2400"/>
    </location>
</feature>
<feature type="coiled-coil region" evidence="9">
    <location>
        <begin position="509"/>
        <end position="579"/>
    </location>
</feature>
<dbReference type="PANTHER" id="PTHR11915">
    <property type="entry name" value="SPECTRIN/FILAMIN RELATED CYTOSKELETAL PROTEIN"/>
    <property type="match status" value="1"/>
</dbReference>
<protein>
    <submittedName>
        <fullName evidence="13">SPTB1 protein</fullName>
    </submittedName>
</protein>
<dbReference type="GO" id="GO:0051693">
    <property type="term" value="P:actin filament capping"/>
    <property type="evidence" value="ECO:0007669"/>
    <property type="project" value="UniProtKB-KW"/>
</dbReference>
<dbReference type="FunFam" id="1.10.418.10:FF:000004">
    <property type="entry name" value="Spectrin beta chain"/>
    <property type="match status" value="1"/>
</dbReference>
<keyword evidence="4" id="KW-0963">Cytoplasm</keyword>
<keyword evidence="5" id="KW-0677">Repeat</keyword>
<dbReference type="PROSITE" id="PS50003">
    <property type="entry name" value="PH_DOMAIN"/>
    <property type="match status" value="1"/>
</dbReference>
<reference evidence="13 14" key="1">
    <citation type="submission" date="2019-09" db="EMBL/GenBank/DDBJ databases">
        <title>Bird 10,000 Genomes (B10K) Project - Family phase.</title>
        <authorList>
            <person name="Zhang G."/>
        </authorList>
    </citation>
    <scope>NUCLEOTIDE SEQUENCE [LARGE SCALE GENOMIC DNA]</scope>
    <source>
        <strain evidence="13">B10K-DU-005-78</strain>
        <tissue evidence="13">Mixed tissue sample</tissue>
    </source>
</reference>
<feature type="non-terminal residue" evidence="13">
    <location>
        <position position="2400"/>
    </location>
</feature>
<dbReference type="PROSITE" id="PS50021">
    <property type="entry name" value="CH"/>
    <property type="match status" value="2"/>
</dbReference>
<keyword evidence="8" id="KW-0206">Cytoskeleton</keyword>
<dbReference type="SUPFAM" id="SSF47576">
    <property type="entry name" value="Calponin-homology domain, CH-domain"/>
    <property type="match status" value="1"/>
</dbReference>
<dbReference type="InterPro" id="IPR001715">
    <property type="entry name" value="CH_dom"/>
</dbReference>
<evidence type="ECO:0000256" key="7">
    <source>
        <dbReference type="ARBA" id="ARBA00023203"/>
    </source>
</evidence>
<evidence type="ECO:0000313" key="14">
    <source>
        <dbReference type="Proteomes" id="UP000555649"/>
    </source>
</evidence>
<dbReference type="FunFam" id="1.20.58.60:FF:000011">
    <property type="entry name" value="Spectrin beta chain"/>
    <property type="match status" value="1"/>
</dbReference>
<dbReference type="InterPro" id="IPR011993">
    <property type="entry name" value="PH-like_dom_sf"/>
</dbReference>
<keyword evidence="14" id="KW-1185">Reference proteome</keyword>
<dbReference type="PRINTS" id="PR00683">
    <property type="entry name" value="SPECTRINPH"/>
</dbReference>
<dbReference type="FunFam" id="2.30.29.30:FF:000024">
    <property type="entry name" value="Spectrin beta chain"/>
    <property type="match status" value="1"/>
</dbReference>
<dbReference type="SMART" id="SM00150">
    <property type="entry name" value="SPEC"/>
    <property type="match status" value="17"/>
</dbReference>
<comment type="similarity">
    <text evidence="2">Belongs to the spectrin family.</text>
</comment>
<evidence type="ECO:0000256" key="5">
    <source>
        <dbReference type="ARBA" id="ARBA00022737"/>
    </source>
</evidence>
<feature type="coiled-coil region" evidence="9">
    <location>
        <begin position="1447"/>
        <end position="1493"/>
    </location>
</feature>
<dbReference type="Pfam" id="PF00307">
    <property type="entry name" value="CH"/>
    <property type="match status" value="2"/>
</dbReference>
<name>A0A7L0H3A6_HERCA</name>
<feature type="domain" description="PH" evidence="11">
    <location>
        <begin position="2249"/>
        <end position="2359"/>
    </location>
</feature>
<dbReference type="Proteomes" id="UP000555649">
    <property type="component" value="Unassembled WGS sequence"/>
</dbReference>
<keyword evidence="7" id="KW-0009">Actin-binding</keyword>
<evidence type="ECO:0000256" key="9">
    <source>
        <dbReference type="SAM" id="Coils"/>
    </source>
</evidence>
<dbReference type="Pfam" id="PF15410">
    <property type="entry name" value="PH_9"/>
    <property type="match status" value="1"/>
</dbReference>
<dbReference type="EMBL" id="VXAJ01001074">
    <property type="protein sequence ID" value="NXK14776.1"/>
    <property type="molecule type" value="Genomic_DNA"/>
</dbReference>